<proteinExistence type="predicted"/>
<evidence type="ECO:0000313" key="3">
    <source>
        <dbReference type="Proteomes" id="UP001501690"/>
    </source>
</evidence>
<feature type="region of interest" description="Disordered" evidence="1">
    <location>
        <begin position="72"/>
        <end position="105"/>
    </location>
</feature>
<dbReference type="RefSeq" id="WP_344071525.1">
    <property type="nucleotide sequence ID" value="NZ_BAAAPL010000002.1"/>
</dbReference>
<evidence type="ECO:0000313" key="2">
    <source>
        <dbReference type="EMBL" id="GAA1699993.1"/>
    </source>
</evidence>
<feature type="compositionally biased region" description="Low complexity" evidence="1">
    <location>
        <begin position="87"/>
        <end position="97"/>
    </location>
</feature>
<accession>A0ABP4U862</accession>
<evidence type="ECO:0000256" key="1">
    <source>
        <dbReference type="SAM" id="MobiDB-lite"/>
    </source>
</evidence>
<comment type="caution">
    <text evidence="2">The sequence shown here is derived from an EMBL/GenBank/DDBJ whole genome shotgun (WGS) entry which is preliminary data.</text>
</comment>
<dbReference type="EMBL" id="BAAAPL010000002">
    <property type="protein sequence ID" value="GAA1699993.1"/>
    <property type="molecule type" value="Genomic_DNA"/>
</dbReference>
<keyword evidence="3" id="KW-1185">Reference proteome</keyword>
<protein>
    <recommendedName>
        <fullName evidence="4">Glucose-6-phosphate dehydrogenase</fullName>
    </recommendedName>
</protein>
<dbReference type="Proteomes" id="UP001501690">
    <property type="component" value="Unassembled WGS sequence"/>
</dbReference>
<reference evidence="3" key="1">
    <citation type="journal article" date="2019" name="Int. J. Syst. Evol. Microbiol.">
        <title>The Global Catalogue of Microorganisms (GCM) 10K type strain sequencing project: providing services to taxonomists for standard genome sequencing and annotation.</title>
        <authorList>
            <consortium name="The Broad Institute Genomics Platform"/>
            <consortium name="The Broad Institute Genome Sequencing Center for Infectious Disease"/>
            <person name="Wu L."/>
            <person name="Ma J."/>
        </authorList>
    </citation>
    <scope>NUCLEOTIDE SEQUENCE [LARGE SCALE GENOMIC DNA]</scope>
    <source>
        <strain evidence="3">JCM 15577</strain>
    </source>
</reference>
<gene>
    <name evidence="2" type="ORF">GCM10009808_16940</name>
</gene>
<organism evidence="2 3">
    <name type="scientific">Microbacterium sediminicola</name>
    <dbReference type="NCBI Taxonomy" id="415210"/>
    <lineage>
        <taxon>Bacteria</taxon>
        <taxon>Bacillati</taxon>
        <taxon>Actinomycetota</taxon>
        <taxon>Actinomycetes</taxon>
        <taxon>Micrococcales</taxon>
        <taxon>Microbacteriaceae</taxon>
        <taxon>Microbacterium</taxon>
    </lineage>
</organism>
<sequence>MQIRNSADWRDALPFEIPVLAAEAVPGDPSKCYRCPADAAPLPRSELWVVKHRHPTNPSGFVRMYCLEHRPRPVAPPAPPATKARRASGSARAPRTTAPRKPSIPERQAALCPNCFVEVPPAGVCGMCGERVA</sequence>
<name>A0ABP4U862_9MICO</name>
<evidence type="ECO:0008006" key="4">
    <source>
        <dbReference type="Google" id="ProtNLM"/>
    </source>
</evidence>